<organism evidence="1 2">
    <name type="scientific">Caldanaerobius fijiensis DSM 17918</name>
    <dbReference type="NCBI Taxonomy" id="1121256"/>
    <lineage>
        <taxon>Bacteria</taxon>
        <taxon>Bacillati</taxon>
        <taxon>Bacillota</taxon>
        <taxon>Clostridia</taxon>
        <taxon>Thermoanaerobacterales</taxon>
        <taxon>Thermoanaerobacteraceae</taxon>
        <taxon>Caldanaerobius</taxon>
    </lineage>
</organism>
<gene>
    <name evidence="1" type="ORF">SAMN02746089_02514</name>
</gene>
<proteinExistence type="predicted"/>
<evidence type="ECO:0000313" key="1">
    <source>
        <dbReference type="EMBL" id="SHF76447.1"/>
    </source>
</evidence>
<dbReference type="EMBL" id="FQVH01000043">
    <property type="protein sequence ID" value="SHF76447.1"/>
    <property type="molecule type" value="Genomic_DNA"/>
</dbReference>
<dbReference type="STRING" id="1121256.SAMN02746089_02514"/>
<protein>
    <submittedName>
        <fullName evidence="1">Uncharacterized protein</fullName>
    </submittedName>
</protein>
<name>A0A1M5EB74_9THEO</name>
<dbReference type="AlphaFoldDB" id="A0A1M5EB74"/>
<keyword evidence="2" id="KW-1185">Reference proteome</keyword>
<accession>A0A1M5EB74</accession>
<reference evidence="1 2" key="1">
    <citation type="submission" date="2016-11" db="EMBL/GenBank/DDBJ databases">
        <authorList>
            <person name="Jaros S."/>
            <person name="Januszkiewicz K."/>
            <person name="Wedrychowicz H."/>
        </authorList>
    </citation>
    <scope>NUCLEOTIDE SEQUENCE [LARGE SCALE GENOMIC DNA]</scope>
    <source>
        <strain evidence="1 2">DSM 17918</strain>
    </source>
</reference>
<dbReference type="RefSeq" id="WP_073345991.1">
    <property type="nucleotide sequence ID" value="NZ_FQVH01000043.1"/>
</dbReference>
<dbReference type="Proteomes" id="UP000184088">
    <property type="component" value="Unassembled WGS sequence"/>
</dbReference>
<evidence type="ECO:0000313" key="2">
    <source>
        <dbReference type="Proteomes" id="UP000184088"/>
    </source>
</evidence>
<sequence length="59" mass="6837">MIFKVPITFISSGYIYVEANDIDEAIQKVHQGEGEIDFWETEFVENSVQIIDKNEIETI</sequence>